<feature type="repeat" description="RCC1" evidence="2">
    <location>
        <begin position="29"/>
        <end position="80"/>
    </location>
</feature>
<dbReference type="Proteomes" id="UP001431209">
    <property type="component" value="Unassembled WGS sequence"/>
</dbReference>
<feature type="domain" description="RCC1-like" evidence="3">
    <location>
        <begin position="31"/>
        <end position="370"/>
    </location>
</feature>
<sequence>MNEQHNHTVLKKSRYLNDHYFKERETVVSKCYSFGDNTHYQLGLGNAEICLKPKPMSTLENLRVVDAAAGPYHTIVLTAAGEVYSWGLNSDGELGLGDQRTRSSPTLVPELLDKNIVRVYAANFHSFALTAEGKIYAFGENSNRELGLFDTNRRLTPVKIVQLQDEIIKKVVTAELHTFAVCASGRTFAWGNNFNSELGLGDVEEHSNVEELVTFREIPLGKIVCGGGFSVALTRFGELYSWGNNSNGQLGLGDLDMRYTPELITYLSNEVVTDVSAGMAQCVCSTQNNDIYVWGHNSRGELGLSDTIDRLVPQLLLQGFDRPKLFSFTCSRHTFLVGRDKILTWGSNSNGQLGLGDRVDRTTPEEFVEAKDLLKYYDQLHFVGGHFTTIMLLSRTDPFLGNMDSARKHCLFCDVLFMVHDSIRENNETDSDRLSKRRRIQ</sequence>
<feature type="repeat" description="RCC1" evidence="2">
    <location>
        <begin position="133"/>
        <end position="184"/>
    </location>
</feature>
<protein>
    <submittedName>
        <fullName evidence="4">Ultraviolet-B receptor UVR8</fullName>
    </submittedName>
</protein>
<feature type="repeat" description="RCC1" evidence="2">
    <location>
        <begin position="81"/>
        <end position="132"/>
    </location>
</feature>
<keyword evidence="4" id="KW-0675">Receptor</keyword>
<dbReference type="AlphaFoldDB" id="A0AAW2Z9D8"/>
<dbReference type="InterPro" id="IPR051625">
    <property type="entry name" value="Signaling_Regulatory_Domain"/>
</dbReference>
<accession>A0AAW2Z9D8</accession>
<feature type="repeat" description="RCC1" evidence="2">
    <location>
        <begin position="185"/>
        <end position="236"/>
    </location>
</feature>
<dbReference type="Pfam" id="PF25390">
    <property type="entry name" value="WD40_RLD"/>
    <property type="match status" value="1"/>
</dbReference>
<reference evidence="4 5" key="1">
    <citation type="submission" date="2024-03" db="EMBL/GenBank/DDBJ databases">
        <title>The Acrasis kona genome and developmental transcriptomes reveal deep origins of eukaryotic multicellular pathways.</title>
        <authorList>
            <person name="Sheikh S."/>
            <person name="Fu C.-J."/>
            <person name="Brown M.W."/>
            <person name="Baldauf S.L."/>
        </authorList>
    </citation>
    <scope>NUCLEOTIDE SEQUENCE [LARGE SCALE GENOMIC DNA]</scope>
    <source>
        <strain evidence="4 5">ATCC MYA-3509</strain>
    </source>
</reference>
<dbReference type="SUPFAM" id="SSF50985">
    <property type="entry name" value="RCC1/BLIP-II"/>
    <property type="match status" value="1"/>
</dbReference>
<dbReference type="InterPro" id="IPR058923">
    <property type="entry name" value="RCC1-like_dom"/>
</dbReference>
<evidence type="ECO:0000256" key="2">
    <source>
        <dbReference type="PROSITE-ProRule" id="PRU00235"/>
    </source>
</evidence>
<comment type="caution">
    <text evidence="4">The sequence shown here is derived from an EMBL/GenBank/DDBJ whole genome shotgun (WGS) entry which is preliminary data.</text>
</comment>
<name>A0AAW2Z9D8_9EUKA</name>
<dbReference type="InterPro" id="IPR009091">
    <property type="entry name" value="RCC1/BLIP-II"/>
</dbReference>
<feature type="repeat" description="RCC1" evidence="2">
    <location>
        <begin position="237"/>
        <end position="288"/>
    </location>
</feature>
<dbReference type="Gene3D" id="2.130.10.30">
    <property type="entry name" value="Regulator of chromosome condensation 1/beta-lactamase-inhibitor protein II"/>
    <property type="match status" value="2"/>
</dbReference>
<evidence type="ECO:0000313" key="4">
    <source>
        <dbReference type="EMBL" id="KAL0485287.1"/>
    </source>
</evidence>
<feature type="repeat" description="RCC1" evidence="2">
    <location>
        <begin position="340"/>
        <end position="395"/>
    </location>
</feature>
<organism evidence="4 5">
    <name type="scientific">Acrasis kona</name>
    <dbReference type="NCBI Taxonomy" id="1008807"/>
    <lineage>
        <taxon>Eukaryota</taxon>
        <taxon>Discoba</taxon>
        <taxon>Heterolobosea</taxon>
        <taxon>Tetramitia</taxon>
        <taxon>Eutetramitia</taxon>
        <taxon>Acrasidae</taxon>
        <taxon>Acrasis</taxon>
    </lineage>
</organism>
<proteinExistence type="predicted"/>
<dbReference type="PANTHER" id="PTHR22872">
    <property type="entry name" value="BTK-BINDING PROTEIN-RELATED"/>
    <property type="match status" value="1"/>
</dbReference>
<gene>
    <name evidence="4" type="ORF">AKO1_011667</name>
</gene>
<dbReference type="PROSITE" id="PS50012">
    <property type="entry name" value="RCC1_3"/>
    <property type="match status" value="7"/>
</dbReference>
<dbReference type="InterPro" id="IPR000408">
    <property type="entry name" value="Reg_chr_condens"/>
</dbReference>
<keyword evidence="5" id="KW-1185">Reference proteome</keyword>
<dbReference type="EMBL" id="JAOPGA020001124">
    <property type="protein sequence ID" value="KAL0485287.1"/>
    <property type="molecule type" value="Genomic_DNA"/>
</dbReference>
<dbReference type="PROSITE" id="PS00626">
    <property type="entry name" value="RCC1_2"/>
    <property type="match status" value="1"/>
</dbReference>
<evidence type="ECO:0000256" key="1">
    <source>
        <dbReference type="ARBA" id="ARBA00022737"/>
    </source>
</evidence>
<evidence type="ECO:0000313" key="5">
    <source>
        <dbReference type="Proteomes" id="UP001431209"/>
    </source>
</evidence>
<dbReference type="PRINTS" id="PR00633">
    <property type="entry name" value="RCCNDNSATION"/>
</dbReference>
<feature type="repeat" description="RCC1" evidence="2">
    <location>
        <begin position="289"/>
        <end position="340"/>
    </location>
</feature>
<evidence type="ECO:0000259" key="3">
    <source>
        <dbReference type="Pfam" id="PF25390"/>
    </source>
</evidence>
<keyword evidence="1" id="KW-0677">Repeat</keyword>